<feature type="region of interest" description="Disordered" evidence="1">
    <location>
        <begin position="128"/>
        <end position="154"/>
    </location>
</feature>
<proteinExistence type="predicted"/>
<feature type="compositionally biased region" description="Basic and acidic residues" evidence="1">
    <location>
        <begin position="143"/>
        <end position="154"/>
    </location>
</feature>
<organism evidence="2 3">
    <name type="scientific">Streptosporangium subroseum</name>
    <dbReference type="NCBI Taxonomy" id="106412"/>
    <lineage>
        <taxon>Bacteria</taxon>
        <taxon>Bacillati</taxon>
        <taxon>Actinomycetota</taxon>
        <taxon>Actinomycetes</taxon>
        <taxon>Streptosporangiales</taxon>
        <taxon>Streptosporangiaceae</taxon>
        <taxon>Streptosporangium</taxon>
    </lineage>
</organism>
<dbReference type="Proteomes" id="UP000198282">
    <property type="component" value="Unassembled WGS sequence"/>
</dbReference>
<protein>
    <submittedName>
        <fullName evidence="2">Uncharacterized protein</fullName>
    </submittedName>
</protein>
<evidence type="ECO:0000313" key="2">
    <source>
        <dbReference type="EMBL" id="SNS08540.1"/>
    </source>
</evidence>
<dbReference type="AlphaFoldDB" id="A0A239BKN1"/>
<evidence type="ECO:0000313" key="3">
    <source>
        <dbReference type="Proteomes" id="UP000198282"/>
    </source>
</evidence>
<name>A0A239BKN1_9ACTN</name>
<reference evidence="2 3" key="1">
    <citation type="submission" date="2017-06" db="EMBL/GenBank/DDBJ databases">
        <authorList>
            <person name="Kim H.J."/>
            <person name="Triplett B.A."/>
        </authorList>
    </citation>
    <scope>NUCLEOTIDE SEQUENCE [LARGE SCALE GENOMIC DNA]</scope>
    <source>
        <strain evidence="2 3">CGMCC 4.2132</strain>
    </source>
</reference>
<sequence>MYLIFPDDSWTVGPDETDVRKAVTGLTHEHWNLRLVKGLSSEGDEDWDHPDLDWYVQVACGGVYGVPEGTYQIEHRAGSYLRHYCAFTQDTELIIRALTGFAQMDETWITGIEWELLEFDDHTRELLHLPDNHPTAPAMPSPHSDRDTSPFDYE</sequence>
<dbReference type="EMBL" id="FZOD01000003">
    <property type="protein sequence ID" value="SNS08540.1"/>
    <property type="molecule type" value="Genomic_DNA"/>
</dbReference>
<keyword evidence="3" id="KW-1185">Reference proteome</keyword>
<evidence type="ECO:0000256" key="1">
    <source>
        <dbReference type="SAM" id="MobiDB-lite"/>
    </source>
</evidence>
<dbReference type="OrthoDB" id="4546614at2"/>
<gene>
    <name evidence="2" type="ORF">SAMN05216276_1003299</name>
</gene>
<accession>A0A239BKN1</accession>
<dbReference type="RefSeq" id="WP_089205981.1">
    <property type="nucleotide sequence ID" value="NZ_FZOD01000003.1"/>
</dbReference>